<dbReference type="OrthoDB" id="2192830at2759"/>
<dbReference type="EMBL" id="LR899010">
    <property type="protein sequence ID" value="CAD7082571.1"/>
    <property type="molecule type" value="Genomic_DNA"/>
</dbReference>
<evidence type="ECO:0000256" key="2">
    <source>
        <dbReference type="ARBA" id="ARBA00009187"/>
    </source>
</evidence>
<dbReference type="InterPro" id="IPR007290">
    <property type="entry name" value="Arv1"/>
</dbReference>
<dbReference type="GO" id="GO:0005794">
    <property type="term" value="C:Golgi apparatus"/>
    <property type="evidence" value="ECO:0007669"/>
    <property type="project" value="TreeGrafter"/>
</dbReference>
<accession>A0A7R8UKK6</accession>
<evidence type="ECO:0000256" key="7">
    <source>
        <dbReference type="ARBA" id="ARBA00023055"/>
    </source>
</evidence>
<evidence type="ECO:0000313" key="11">
    <source>
        <dbReference type="EMBL" id="CAD7082571.1"/>
    </source>
</evidence>
<evidence type="ECO:0000256" key="3">
    <source>
        <dbReference type="ARBA" id="ARBA00022448"/>
    </source>
</evidence>
<keyword evidence="9 10" id="KW-0472">Membrane</keyword>
<evidence type="ECO:0000256" key="6">
    <source>
        <dbReference type="ARBA" id="ARBA00022989"/>
    </source>
</evidence>
<proteinExistence type="inferred from homology"/>
<keyword evidence="4 10" id="KW-0812">Transmembrane</keyword>
<protein>
    <recommendedName>
        <fullName evidence="10">Protein ARV</fullName>
    </recommendedName>
</protein>
<evidence type="ECO:0000256" key="8">
    <source>
        <dbReference type="ARBA" id="ARBA00023098"/>
    </source>
</evidence>
<keyword evidence="7 10" id="KW-0445">Lipid transport</keyword>
<dbReference type="PANTHER" id="PTHR14467">
    <property type="entry name" value="ARV1"/>
    <property type="match status" value="1"/>
</dbReference>
<evidence type="ECO:0000313" key="12">
    <source>
        <dbReference type="Proteomes" id="UP000594454"/>
    </source>
</evidence>
<keyword evidence="8 10" id="KW-0443">Lipid metabolism</keyword>
<evidence type="ECO:0000256" key="4">
    <source>
        <dbReference type="ARBA" id="ARBA00022692"/>
    </source>
</evidence>
<keyword evidence="5 10" id="KW-0256">Endoplasmic reticulum</keyword>
<dbReference type="GO" id="GO:0006665">
    <property type="term" value="P:sphingolipid metabolic process"/>
    <property type="evidence" value="ECO:0007669"/>
    <property type="project" value="TreeGrafter"/>
</dbReference>
<organism evidence="11 12">
    <name type="scientific">Hermetia illucens</name>
    <name type="common">Black soldier fly</name>
    <dbReference type="NCBI Taxonomy" id="343691"/>
    <lineage>
        <taxon>Eukaryota</taxon>
        <taxon>Metazoa</taxon>
        <taxon>Ecdysozoa</taxon>
        <taxon>Arthropoda</taxon>
        <taxon>Hexapoda</taxon>
        <taxon>Insecta</taxon>
        <taxon>Pterygota</taxon>
        <taxon>Neoptera</taxon>
        <taxon>Endopterygota</taxon>
        <taxon>Diptera</taxon>
        <taxon>Brachycera</taxon>
        <taxon>Stratiomyomorpha</taxon>
        <taxon>Stratiomyidae</taxon>
        <taxon>Hermetiinae</taxon>
        <taxon>Hermetia</taxon>
    </lineage>
</organism>
<feature type="transmembrane region" description="Helical" evidence="10">
    <location>
        <begin position="224"/>
        <end position="240"/>
    </location>
</feature>
<dbReference type="Proteomes" id="UP000594454">
    <property type="component" value="Chromosome 2"/>
</dbReference>
<reference evidence="11 12" key="1">
    <citation type="submission" date="2020-11" db="EMBL/GenBank/DDBJ databases">
        <authorList>
            <person name="Wallbank WR R."/>
            <person name="Pardo Diaz C."/>
            <person name="Kozak K."/>
            <person name="Martin S."/>
            <person name="Jiggins C."/>
            <person name="Moest M."/>
            <person name="Warren A I."/>
            <person name="Generalovic N T."/>
            <person name="Byers J.R.P. K."/>
            <person name="Montejo-Kovacevich G."/>
            <person name="Yen C E."/>
        </authorList>
    </citation>
    <scope>NUCLEOTIDE SEQUENCE [LARGE SCALE GENOMIC DNA]</scope>
</reference>
<keyword evidence="6 10" id="KW-1133">Transmembrane helix</keyword>
<dbReference type="GO" id="GO:0016125">
    <property type="term" value="P:sterol metabolic process"/>
    <property type="evidence" value="ECO:0007669"/>
    <property type="project" value="UniProtKB-UniRule"/>
</dbReference>
<feature type="transmembrane region" description="Helical" evidence="10">
    <location>
        <begin position="122"/>
        <end position="144"/>
    </location>
</feature>
<evidence type="ECO:0000256" key="1">
    <source>
        <dbReference type="ARBA" id="ARBA00004477"/>
    </source>
</evidence>
<dbReference type="GO" id="GO:0005789">
    <property type="term" value="C:endoplasmic reticulum membrane"/>
    <property type="evidence" value="ECO:0007669"/>
    <property type="project" value="UniProtKB-SubCell"/>
</dbReference>
<dbReference type="Pfam" id="PF04161">
    <property type="entry name" value="Arv1"/>
    <property type="match status" value="1"/>
</dbReference>
<dbReference type="PANTHER" id="PTHR14467:SF0">
    <property type="entry name" value="PROTEIN ARV1"/>
    <property type="match status" value="1"/>
</dbReference>
<dbReference type="GO" id="GO:0032366">
    <property type="term" value="P:intracellular sterol transport"/>
    <property type="evidence" value="ECO:0007669"/>
    <property type="project" value="UniProtKB-UniRule"/>
</dbReference>
<comment type="function">
    <text evidence="10">Mediator of sterol homeostasis involved in sterol uptake, trafficking and distribution into membranes.</text>
</comment>
<keyword evidence="3 10" id="KW-0813">Transport</keyword>
<keyword evidence="12" id="KW-1185">Reference proteome</keyword>
<comment type="subcellular location">
    <subcellularLocation>
        <location evidence="1 10">Endoplasmic reticulum membrane</location>
        <topology evidence="1 10">Multi-pass membrane protein</topology>
    </subcellularLocation>
</comment>
<dbReference type="AlphaFoldDB" id="A0A7R8UKK6"/>
<dbReference type="GO" id="GO:0097036">
    <property type="term" value="P:regulation of plasma membrane sterol distribution"/>
    <property type="evidence" value="ECO:0007669"/>
    <property type="project" value="UniProtKB-UniRule"/>
</dbReference>
<gene>
    <name evidence="11" type="ORF">HERILL_LOCUS5594</name>
</gene>
<feature type="transmembrane region" description="Helical" evidence="10">
    <location>
        <begin position="165"/>
        <end position="186"/>
    </location>
</feature>
<name>A0A7R8UKK6_HERIL</name>
<feature type="transmembrane region" description="Helical" evidence="10">
    <location>
        <begin position="198"/>
        <end position="217"/>
    </location>
</feature>
<evidence type="ECO:0000256" key="9">
    <source>
        <dbReference type="ARBA" id="ARBA00023136"/>
    </source>
</evidence>
<evidence type="ECO:0000256" key="5">
    <source>
        <dbReference type="ARBA" id="ARBA00022824"/>
    </source>
</evidence>
<evidence type="ECO:0000256" key="10">
    <source>
        <dbReference type="RuleBase" id="RU368065"/>
    </source>
</evidence>
<sequence length="253" mass="29583">MAKSFPKVTSTTAAKLFVCINCGAKVKELYKTYSSSVIKIIKCDECHEVADKYIEFEPIIILVDLVLLSQSAYRHVLYNTDFKLHWKLSLVLLLLESFALWRQKLSNFSDIGNKEDFLEERGFYICCLENIIDNFMIFVILQIISIFLRGTEKKKNNRWDWSNEILLCKTITIANLGKFLLLPIMIWKDNTTEFGLSIHYLLVMGYFLLSFIHVYSVVTNMSKFKAFFVIIFTFMVKHYINGLTTTYLETNYL</sequence>
<dbReference type="InParanoid" id="A0A7R8UKK6"/>
<dbReference type="FunCoup" id="A0A7R8UKK6">
    <property type="interactions" value="938"/>
</dbReference>
<dbReference type="GO" id="GO:0032541">
    <property type="term" value="C:cortical endoplasmic reticulum"/>
    <property type="evidence" value="ECO:0007669"/>
    <property type="project" value="TreeGrafter"/>
</dbReference>
<comment type="similarity">
    <text evidence="2 10">Belongs to the ARV1 family.</text>
</comment>